<dbReference type="SUPFAM" id="SSF101089">
    <property type="entry name" value="Phosphoprotein XD domain"/>
    <property type="match status" value="1"/>
</dbReference>
<evidence type="ECO:0000256" key="3">
    <source>
        <dbReference type="ARBA" id="ARBA00022495"/>
    </source>
</evidence>
<accession>A0A4P9IXD1</accession>
<dbReference type="InterPro" id="IPR016075">
    <property type="entry name" value="RNA_pol_Pprot-P_XD_paramyxovir"/>
</dbReference>
<dbReference type="InterPro" id="IPR004897">
    <property type="entry name" value="P/V_Pprotein_paramyxoviral"/>
</dbReference>
<evidence type="ECO:0000313" key="9">
    <source>
        <dbReference type="EMBL" id="QCU72884.1"/>
    </source>
</evidence>
<feature type="region of interest" description="Disordered" evidence="7">
    <location>
        <begin position="197"/>
        <end position="227"/>
    </location>
</feature>
<dbReference type="GO" id="GO:0019079">
    <property type="term" value="P:viral genome replication"/>
    <property type="evidence" value="ECO:0007669"/>
    <property type="project" value="InterPro"/>
</dbReference>
<feature type="compositionally biased region" description="Basic and acidic residues" evidence="7">
    <location>
        <begin position="79"/>
        <end position="99"/>
    </location>
</feature>
<keyword evidence="5" id="KW-0693">Viral RNA replication</keyword>
<dbReference type="CDD" id="cd21031">
    <property type="entry name" value="MEV_P-protein-C_like"/>
    <property type="match status" value="1"/>
</dbReference>
<feature type="compositionally biased region" description="Basic and acidic residues" evidence="7">
    <location>
        <begin position="285"/>
        <end position="300"/>
    </location>
</feature>
<feature type="region of interest" description="Disordered" evidence="7">
    <location>
        <begin position="23"/>
        <end position="107"/>
    </location>
</feature>
<dbReference type="GO" id="GO:0003723">
    <property type="term" value="F:RNA binding"/>
    <property type="evidence" value="ECO:0007669"/>
    <property type="project" value="InterPro"/>
</dbReference>
<dbReference type="GO" id="GO:0003968">
    <property type="term" value="F:RNA-directed RNA polymerase activity"/>
    <property type="evidence" value="ECO:0007669"/>
    <property type="project" value="InterPro"/>
</dbReference>
<dbReference type="Gene3D" id="1.20.5.110">
    <property type="match status" value="1"/>
</dbReference>
<dbReference type="InterPro" id="IPR028243">
    <property type="entry name" value="Paramyxo_P/V_N"/>
</dbReference>
<protein>
    <recommendedName>
        <fullName evidence="2">Phosphoprotein</fullName>
    </recommendedName>
</protein>
<organism evidence="9">
    <name type="scientific">Phocine distemper virus</name>
    <name type="common">PDV</name>
    <dbReference type="NCBI Taxonomy" id="11240"/>
    <lineage>
        <taxon>Viruses</taxon>
        <taxon>Riboviria</taxon>
        <taxon>Orthornavirae</taxon>
        <taxon>Negarnaviricota</taxon>
        <taxon>Haploviricotina</taxon>
        <taxon>Monjiviricetes</taxon>
        <taxon>Mononegavirales</taxon>
        <taxon>Paramyxoviridae</taxon>
        <taxon>Orthoparamyxovirinae</taxon>
        <taxon>Morbillivirus</taxon>
        <taxon>Morbillivirus phocae</taxon>
    </lineage>
</organism>
<name>A0A4P9IXD1_PHODV</name>
<feature type="domain" description="Paramyxovirus structural protein P/V N-terminal" evidence="8">
    <location>
        <begin position="4"/>
        <end position="312"/>
    </location>
</feature>
<evidence type="ECO:0000256" key="2">
    <source>
        <dbReference type="ARBA" id="ARBA00020572"/>
    </source>
</evidence>
<organismHost>
    <name type="scientific">Phocidae</name>
    <name type="common">true seals</name>
    <dbReference type="NCBI Taxonomy" id="9709"/>
</organismHost>
<evidence type="ECO:0000256" key="4">
    <source>
        <dbReference type="ARBA" id="ARBA00022553"/>
    </source>
</evidence>
<feature type="region of interest" description="Disordered" evidence="7">
    <location>
        <begin position="248"/>
        <end position="306"/>
    </location>
</feature>
<dbReference type="Pfam" id="PF03210">
    <property type="entry name" value="Paramyx_P_V_C"/>
    <property type="match status" value="1"/>
</dbReference>
<sequence length="507" mass="54717">MAEEQAYHVSKGLECIKALRENPPNMEEIQEVSNIRDQTYKPSKESGTTGVQEEEITQNIDESHTPTKRSNSVSDVLQEDQRGREDNTAPVEAKDRIEEDTQTGPAVRRYYVYDHCGEKVKGIEDADSLMVPAGPPSNRGFEGREGSLDDSTEDSSEDYSEGNASSNWGYTFGLNPDRAADVSMLMEEELTALLGTGHNAGGQKRDGRTLQFPNSPEGSIGNQACEPIKKGTGEKLASHGMMTAAGLTNGATRSAPKSTGGSSGPNASAGSVPQSVTTAKMIQKCKTESGTRPQPEKPNEIESDGEYDDELFSEIQEIRSAITKLTEDNQSILSKLDTLLLLKGEIDSIKKQISKQNIAISTIEGHLSSIMIAIPGFGKDTGDPTANVDINPELRPIIGRDSGRALAEVLKKPASSRGNQKDGGLILGSKGQLLKDLQLKPIDKNSSSAIGFKPKDSAPSKAVIASLIRSSKVDQSHKQNMLSLLKNIKGDDNLNEFYQMIKSISHI</sequence>
<feature type="compositionally biased region" description="Polar residues" evidence="7">
    <location>
        <begin position="211"/>
        <end position="222"/>
    </location>
</feature>
<reference evidence="9" key="1">
    <citation type="submission" date="2017-02" db="EMBL/GenBank/DDBJ databases">
        <authorList>
            <person name="Nielsen O."/>
            <person name="Tremeau-Bravard A."/>
            <person name="Subramaniam K."/>
            <person name="Matassa K."/>
            <person name="Belaganahalli M."/>
            <person name="Smith B.R."/>
            <person name="Bogomolni A."/>
            <person name="Deguise S."/>
            <person name="Waltzek T."/>
            <person name="Goldstein T."/>
        </authorList>
    </citation>
    <scope>NUCLEOTIDE SEQUENCE</scope>
    <source>
        <strain evidence="9">PDV/USA 2006</strain>
    </source>
</reference>
<evidence type="ECO:0000256" key="1">
    <source>
        <dbReference type="ARBA" id="ARBA00008617"/>
    </source>
</evidence>
<dbReference type="EMBL" id="KY629928">
    <property type="protein sequence ID" value="QCU72884.1"/>
    <property type="molecule type" value="Viral_cRNA"/>
</dbReference>
<evidence type="ECO:0000259" key="8">
    <source>
        <dbReference type="Pfam" id="PF13825"/>
    </source>
</evidence>
<feature type="compositionally biased region" description="Acidic residues" evidence="7">
    <location>
        <begin position="148"/>
        <end position="160"/>
    </location>
</feature>
<evidence type="ECO:0000256" key="7">
    <source>
        <dbReference type="SAM" id="MobiDB-lite"/>
    </source>
</evidence>
<keyword evidence="4" id="KW-0597">Phosphoprotein</keyword>
<comment type="function">
    <text evidence="6">Essential cofactor of the RNA polymerase L that plays a central role in the transcription and replication by forming the polymerase complex with RNA polymerase L and recruiting L to the genomic N-RNA template for RNA synthesis. Also plays a central role in the encapsidation of nascent RNA chains by forming the encapsidation complex with the nucleocapsid protein N (N-P complex). Acts as a chaperone for newly synthesized free N protein, so-called N0, allowing encapsidation of nascent RNA chains during replication. The nucleoprotein protein N prevents excessive phosphorylation of P, which leads to down-regulation of viral transcription/ replication. Participates, together with N, in the formation of viral factories (viroplasms), which are large inclusions in the host cytoplasm where replication takes place.</text>
</comment>
<dbReference type="Gene3D" id="1.10.8.10">
    <property type="entry name" value="DNA helicase RuvA subunit, C-terminal domain"/>
    <property type="match status" value="1"/>
</dbReference>
<evidence type="ECO:0000256" key="6">
    <source>
        <dbReference type="ARBA" id="ARBA00060014"/>
    </source>
</evidence>
<evidence type="ECO:0000256" key="5">
    <source>
        <dbReference type="ARBA" id="ARBA00022953"/>
    </source>
</evidence>
<proteinExistence type="inferred from homology"/>
<keyword evidence="3" id="KW-0691">RNA editing</keyword>
<dbReference type="Pfam" id="PF13825">
    <property type="entry name" value="Paramyxo_P_V_N"/>
    <property type="match status" value="1"/>
</dbReference>
<feature type="compositionally biased region" description="Low complexity" evidence="7">
    <location>
        <begin position="258"/>
        <end position="271"/>
    </location>
</feature>
<comment type="similarity">
    <text evidence="1">Belongs to the morbillivirus P protein family.</text>
</comment>
<gene>
    <name evidence="9" type="primary">P</name>
    <name evidence="9" type="synonym">C</name>
    <name evidence="9" type="synonym">V</name>
</gene>
<feature type="region of interest" description="Disordered" evidence="7">
    <location>
        <begin position="127"/>
        <end position="168"/>
    </location>
</feature>
<dbReference type="GO" id="GO:0006351">
    <property type="term" value="P:DNA-templated transcription"/>
    <property type="evidence" value="ECO:0007669"/>
    <property type="project" value="InterPro"/>
</dbReference>